<feature type="domain" description="Nitrite/sulphite reductase 4Fe-4S" evidence="8">
    <location>
        <begin position="183"/>
        <end position="340"/>
    </location>
</feature>
<evidence type="ECO:0000313" key="11">
    <source>
        <dbReference type="Proteomes" id="UP000546464"/>
    </source>
</evidence>
<evidence type="ECO:0000256" key="2">
    <source>
        <dbReference type="ARBA" id="ARBA00022485"/>
    </source>
</evidence>
<evidence type="ECO:0000259" key="9">
    <source>
        <dbReference type="Pfam" id="PF03460"/>
    </source>
</evidence>
<keyword evidence="3" id="KW-0349">Heme</keyword>
<evidence type="ECO:0000259" key="8">
    <source>
        <dbReference type="Pfam" id="PF01077"/>
    </source>
</evidence>
<dbReference type="RefSeq" id="WP_185676429.1">
    <property type="nucleotide sequence ID" value="NZ_JACHVB010000042.1"/>
</dbReference>
<dbReference type="PANTHER" id="PTHR32439:SF0">
    <property type="entry name" value="FERREDOXIN--NITRITE REDUCTASE, CHLOROPLASTIC"/>
    <property type="match status" value="1"/>
</dbReference>
<feature type="domain" description="Nitrite/sulphite reductase 4Fe-4S" evidence="8">
    <location>
        <begin position="447"/>
        <end position="559"/>
    </location>
</feature>
<evidence type="ECO:0000256" key="4">
    <source>
        <dbReference type="ARBA" id="ARBA00022723"/>
    </source>
</evidence>
<feature type="domain" description="Nitrite/Sulfite reductase ferredoxin-like" evidence="9">
    <location>
        <begin position="113"/>
        <end position="173"/>
    </location>
</feature>
<dbReference type="Gene3D" id="3.30.413.10">
    <property type="entry name" value="Sulfite Reductase Hemoprotein, domain 1"/>
    <property type="match status" value="2"/>
</dbReference>
<dbReference type="Pfam" id="PF01077">
    <property type="entry name" value="NIR_SIR"/>
    <property type="match status" value="2"/>
</dbReference>
<dbReference type="PROSITE" id="PS00365">
    <property type="entry name" value="NIR_SIR"/>
    <property type="match status" value="1"/>
</dbReference>
<dbReference type="InterPro" id="IPR036136">
    <property type="entry name" value="Nit/Sulf_reduc_fer-like_dom_sf"/>
</dbReference>
<evidence type="ECO:0000256" key="1">
    <source>
        <dbReference type="ARBA" id="ARBA00010429"/>
    </source>
</evidence>
<keyword evidence="7" id="KW-0411">Iron-sulfur</keyword>
<dbReference type="SUPFAM" id="SSF56014">
    <property type="entry name" value="Nitrite and sulphite reductase 4Fe-4S domain-like"/>
    <property type="match status" value="2"/>
</dbReference>
<dbReference type="InterPro" id="IPR045854">
    <property type="entry name" value="NO2/SO3_Rdtase_4Fe4S_sf"/>
</dbReference>
<reference evidence="10 11" key="1">
    <citation type="submission" date="2020-07" db="EMBL/GenBank/DDBJ databases">
        <authorList>
            <person name="Feng X."/>
        </authorList>
    </citation>
    <scope>NUCLEOTIDE SEQUENCE [LARGE SCALE GENOMIC DNA]</scope>
    <source>
        <strain evidence="10 11">JCM31066</strain>
    </source>
</reference>
<proteinExistence type="inferred from homology"/>
<dbReference type="PRINTS" id="PR00397">
    <property type="entry name" value="SIROHAEM"/>
</dbReference>
<dbReference type="PANTHER" id="PTHR32439">
    <property type="entry name" value="FERREDOXIN--NITRITE REDUCTASE, CHLOROPLASTIC"/>
    <property type="match status" value="1"/>
</dbReference>
<keyword evidence="6" id="KW-0408">Iron</keyword>
<evidence type="ECO:0000256" key="7">
    <source>
        <dbReference type="ARBA" id="ARBA00023014"/>
    </source>
</evidence>
<dbReference type="InterPro" id="IPR006066">
    <property type="entry name" value="NO2/SO3_Rdtase_FeS/sirohaem_BS"/>
</dbReference>
<dbReference type="EMBL" id="JACHVB010000042">
    <property type="protein sequence ID" value="MBC2595474.1"/>
    <property type="molecule type" value="Genomic_DNA"/>
</dbReference>
<protein>
    <submittedName>
        <fullName evidence="10">NirA family protein</fullName>
    </submittedName>
</protein>
<dbReference type="Proteomes" id="UP000546464">
    <property type="component" value="Unassembled WGS sequence"/>
</dbReference>
<comment type="similarity">
    <text evidence="1">Belongs to the nitrite and sulfite reductase 4Fe-4S domain family.</text>
</comment>
<dbReference type="GO" id="GO:0051539">
    <property type="term" value="F:4 iron, 4 sulfur cluster binding"/>
    <property type="evidence" value="ECO:0007669"/>
    <property type="project" value="UniProtKB-KW"/>
</dbReference>
<dbReference type="NCBIfam" id="TIGR02435">
    <property type="entry name" value="CobG"/>
    <property type="match status" value="1"/>
</dbReference>
<evidence type="ECO:0000256" key="6">
    <source>
        <dbReference type="ARBA" id="ARBA00023004"/>
    </source>
</evidence>
<name>A0A842HIR2_9BACT</name>
<keyword evidence="2" id="KW-0004">4Fe-4S</keyword>
<dbReference type="GO" id="GO:0046872">
    <property type="term" value="F:metal ion binding"/>
    <property type="evidence" value="ECO:0007669"/>
    <property type="project" value="UniProtKB-KW"/>
</dbReference>
<dbReference type="InterPro" id="IPR012798">
    <property type="entry name" value="Cbl_synth_CobG-like"/>
</dbReference>
<dbReference type="Pfam" id="PF03460">
    <property type="entry name" value="NIR_SIR_ferr"/>
    <property type="match status" value="2"/>
</dbReference>
<dbReference type="AlphaFoldDB" id="A0A842HIR2"/>
<evidence type="ECO:0000313" key="10">
    <source>
        <dbReference type="EMBL" id="MBC2595474.1"/>
    </source>
</evidence>
<accession>A0A842HIR2</accession>
<keyword evidence="5" id="KW-0560">Oxidoreductase</keyword>
<evidence type="ECO:0000256" key="3">
    <source>
        <dbReference type="ARBA" id="ARBA00022617"/>
    </source>
</evidence>
<evidence type="ECO:0000256" key="5">
    <source>
        <dbReference type="ARBA" id="ARBA00023002"/>
    </source>
</evidence>
<dbReference type="NCBIfam" id="NF007126">
    <property type="entry name" value="PRK09567.1"/>
    <property type="match status" value="1"/>
</dbReference>
<dbReference type="InterPro" id="IPR006067">
    <property type="entry name" value="NO2/SO3_Rdtase_4Fe4S_dom"/>
</dbReference>
<dbReference type="Gene3D" id="3.90.480.10">
    <property type="entry name" value="Sulfite Reductase Hemoprotein,Domain 2"/>
    <property type="match status" value="1"/>
</dbReference>
<sequence>MNTSNEFSPDQKQYLLGFFAGVSQRLTPFVGQTASGLITGDPSAAVTGNQAATHVHGVAIEDLCKEERIKSEQHGLDIWEKMLDNAARDKFPEGGDVFRYKFHGLFYVSPAQESLMLRCRIPGCILRDHQLEGLAEIAEDWGGGYAHVTTRGNIQIREIMPRDSVDVLVKLRELGLTAQGSGADNVRNITASPTSGFDPDEVFDVLPLARAMHHYILNNRDLYDLPRKFNIAFDNGGSVSVCADTNDIGFYAVRVGERHPEAEPGVYFRAQLCGITGHKQFAQDCGLLLKPAECVAVAAAMLRVFIENGDRTNRKKARLKYLVDDWGTEKFLEETDRKLAFPLRRLDLEKCDPRRPVRRHGYIGVYPQKHDGLNYVGVTVPVGHMTAGQMKGLARLARRHGRGEVRLTVWQNLIIPHVPDEQLEHLKQGLRELGFDYTHDPIANGLVACTGNAGCKYAATATKAQAIALGEYLRERVQLDQPINIHLTGCPHSCAQHYIGDIGLLGTKVKVGEETVEGYHIVLGGGVDNEQGIAREVFPSVPFTDVPTLLERILSTYLKQRQPAESFIAFTRRHSTDELKTLFSDHVHH</sequence>
<keyword evidence="11" id="KW-1185">Reference proteome</keyword>
<dbReference type="InterPro" id="IPR051329">
    <property type="entry name" value="NIR_SIR_4Fe-4S"/>
</dbReference>
<dbReference type="GO" id="GO:0016491">
    <property type="term" value="F:oxidoreductase activity"/>
    <property type="evidence" value="ECO:0007669"/>
    <property type="project" value="UniProtKB-KW"/>
</dbReference>
<comment type="caution">
    <text evidence="10">The sequence shown here is derived from an EMBL/GenBank/DDBJ whole genome shotgun (WGS) entry which is preliminary data.</text>
</comment>
<dbReference type="SUPFAM" id="SSF55124">
    <property type="entry name" value="Nitrite/Sulfite reductase N-terminal domain-like"/>
    <property type="match status" value="2"/>
</dbReference>
<organism evidence="10 11">
    <name type="scientific">Ruficoccus amylovorans</name>
    <dbReference type="NCBI Taxonomy" id="1804625"/>
    <lineage>
        <taxon>Bacteria</taxon>
        <taxon>Pseudomonadati</taxon>
        <taxon>Verrucomicrobiota</taxon>
        <taxon>Opitutia</taxon>
        <taxon>Puniceicoccales</taxon>
        <taxon>Cerasicoccaceae</taxon>
        <taxon>Ruficoccus</taxon>
    </lineage>
</organism>
<dbReference type="GO" id="GO:0020037">
    <property type="term" value="F:heme binding"/>
    <property type="evidence" value="ECO:0007669"/>
    <property type="project" value="InterPro"/>
</dbReference>
<keyword evidence="4" id="KW-0479">Metal-binding</keyword>
<dbReference type="InterPro" id="IPR005117">
    <property type="entry name" value="NiRdtase/SiRdtase_haem-b_fer"/>
</dbReference>
<gene>
    <name evidence="10" type="ORF">H5P28_14500</name>
</gene>
<feature type="domain" description="Nitrite/Sulfite reductase ferredoxin-like" evidence="9">
    <location>
        <begin position="366"/>
        <end position="432"/>
    </location>
</feature>